<reference evidence="1" key="1">
    <citation type="submission" date="2014-11" db="EMBL/GenBank/DDBJ databases">
        <authorList>
            <person name="Amaro Gonzalez C."/>
        </authorList>
    </citation>
    <scope>NUCLEOTIDE SEQUENCE</scope>
</reference>
<proteinExistence type="predicted"/>
<name>A0A0E9UA30_ANGAN</name>
<reference evidence="1" key="2">
    <citation type="journal article" date="2015" name="Fish Shellfish Immunol.">
        <title>Early steps in the European eel (Anguilla anguilla)-Vibrio vulnificus interaction in the gills: Role of the RtxA13 toxin.</title>
        <authorList>
            <person name="Callol A."/>
            <person name="Pajuelo D."/>
            <person name="Ebbesson L."/>
            <person name="Teles M."/>
            <person name="MacKenzie S."/>
            <person name="Amaro C."/>
        </authorList>
    </citation>
    <scope>NUCLEOTIDE SEQUENCE</scope>
</reference>
<accession>A0A0E9UA30</accession>
<evidence type="ECO:0000313" key="1">
    <source>
        <dbReference type="EMBL" id="JAH62711.1"/>
    </source>
</evidence>
<protein>
    <submittedName>
        <fullName evidence="1">Uncharacterized protein</fullName>
    </submittedName>
</protein>
<organism evidence="1">
    <name type="scientific">Anguilla anguilla</name>
    <name type="common">European freshwater eel</name>
    <name type="synonym">Muraena anguilla</name>
    <dbReference type="NCBI Taxonomy" id="7936"/>
    <lineage>
        <taxon>Eukaryota</taxon>
        <taxon>Metazoa</taxon>
        <taxon>Chordata</taxon>
        <taxon>Craniata</taxon>
        <taxon>Vertebrata</taxon>
        <taxon>Euteleostomi</taxon>
        <taxon>Actinopterygii</taxon>
        <taxon>Neopterygii</taxon>
        <taxon>Teleostei</taxon>
        <taxon>Anguilliformes</taxon>
        <taxon>Anguillidae</taxon>
        <taxon>Anguilla</taxon>
    </lineage>
</organism>
<dbReference type="AlphaFoldDB" id="A0A0E9UA30"/>
<dbReference type="EMBL" id="GBXM01045866">
    <property type="protein sequence ID" value="JAH62711.1"/>
    <property type="molecule type" value="Transcribed_RNA"/>
</dbReference>
<sequence>MFNRHICRFGANHSSAYF</sequence>